<comment type="caution">
    <text evidence="1">The sequence shown here is derived from an EMBL/GenBank/DDBJ whole genome shotgun (WGS) entry which is preliminary data.</text>
</comment>
<protein>
    <submittedName>
        <fullName evidence="1">Ribosomal protein L11 methyltransferase</fullName>
    </submittedName>
</protein>
<dbReference type="GO" id="GO:0008168">
    <property type="term" value="F:methyltransferase activity"/>
    <property type="evidence" value="ECO:0007669"/>
    <property type="project" value="UniProtKB-KW"/>
</dbReference>
<evidence type="ECO:0000313" key="2">
    <source>
        <dbReference type="Proteomes" id="UP000018949"/>
    </source>
</evidence>
<sequence length="48" mass="5432">MKNGGYFITSGIIQQKKEVVKDAMINAGFEIEEIISMEDWVAIISKKK</sequence>
<proteinExistence type="predicted"/>
<keyword evidence="1" id="KW-0489">Methyltransferase</keyword>
<keyword evidence="2" id="KW-1185">Reference proteome</keyword>
<organism evidence="1 2">
    <name type="scientific">Mesobacillus boroniphilus JCM 21738</name>
    <dbReference type="NCBI Taxonomy" id="1294265"/>
    <lineage>
        <taxon>Bacteria</taxon>
        <taxon>Bacillati</taxon>
        <taxon>Bacillota</taxon>
        <taxon>Bacilli</taxon>
        <taxon>Bacillales</taxon>
        <taxon>Bacillaceae</taxon>
        <taxon>Mesobacillus</taxon>
    </lineage>
</organism>
<dbReference type="Gene3D" id="3.40.50.150">
    <property type="entry name" value="Vaccinia Virus protein VP39"/>
    <property type="match status" value="1"/>
</dbReference>
<dbReference type="eggNOG" id="COG2264">
    <property type="taxonomic scope" value="Bacteria"/>
</dbReference>
<keyword evidence="1" id="KW-0687">Ribonucleoprotein</keyword>
<dbReference type="Proteomes" id="UP000018949">
    <property type="component" value="Unassembled WGS sequence"/>
</dbReference>
<keyword evidence="1" id="KW-0689">Ribosomal protein</keyword>
<dbReference type="Pfam" id="PF06325">
    <property type="entry name" value="PrmA"/>
    <property type="match status" value="1"/>
</dbReference>
<accession>W4RR93</accession>
<dbReference type="EMBL" id="BAUW01000043">
    <property type="protein sequence ID" value="GAE46393.1"/>
    <property type="molecule type" value="Genomic_DNA"/>
</dbReference>
<keyword evidence="1" id="KW-0808">Transferase</keyword>
<name>W4RR93_9BACI</name>
<reference evidence="1 2" key="1">
    <citation type="submission" date="2013-12" db="EMBL/GenBank/DDBJ databases">
        <title>NBRP : Genome information of microbial organism related human and environment.</title>
        <authorList>
            <person name="Hattori M."/>
            <person name="Oshima K."/>
            <person name="Inaba H."/>
            <person name="Suda W."/>
            <person name="Sakamoto M."/>
            <person name="Iino T."/>
            <person name="Kitahara M."/>
            <person name="Oshida Y."/>
            <person name="Iida T."/>
            <person name="Kudo T."/>
            <person name="Itoh T."/>
            <person name="Ahmed I."/>
            <person name="Ohkuma M."/>
        </authorList>
    </citation>
    <scope>NUCLEOTIDE SEQUENCE [LARGE SCALE GENOMIC DNA]</scope>
    <source>
        <strain evidence="1 2">JCM 21738</strain>
    </source>
</reference>
<dbReference type="InterPro" id="IPR029063">
    <property type="entry name" value="SAM-dependent_MTases_sf"/>
</dbReference>
<dbReference type="SUPFAM" id="SSF53335">
    <property type="entry name" value="S-adenosyl-L-methionine-dependent methyltransferases"/>
    <property type="match status" value="1"/>
</dbReference>
<dbReference type="GO" id="GO:0032259">
    <property type="term" value="P:methylation"/>
    <property type="evidence" value="ECO:0007669"/>
    <property type="project" value="UniProtKB-KW"/>
</dbReference>
<dbReference type="AlphaFoldDB" id="W4RR93"/>
<dbReference type="GO" id="GO:0005840">
    <property type="term" value="C:ribosome"/>
    <property type="evidence" value="ECO:0007669"/>
    <property type="project" value="UniProtKB-KW"/>
</dbReference>
<evidence type="ECO:0000313" key="1">
    <source>
        <dbReference type="EMBL" id="GAE46393.1"/>
    </source>
</evidence>
<gene>
    <name evidence="1" type="ORF">JCM21738_3292</name>
</gene>